<dbReference type="PANTHER" id="PTHR11228:SF7">
    <property type="entry name" value="PQQA PEPTIDE CYCLASE"/>
    <property type="match status" value="1"/>
</dbReference>
<dbReference type="CDD" id="cd21123">
    <property type="entry name" value="SPASM_MftC-like"/>
    <property type="match status" value="1"/>
</dbReference>
<reference evidence="8" key="2">
    <citation type="journal article" date="2020" name="mSystems">
        <title>Genome- and Community-Level Interaction Insights into Carbon Utilization and Element Cycling Functions of Hydrothermarchaeota in Hydrothermal Sediment.</title>
        <authorList>
            <person name="Zhou Z."/>
            <person name="Liu Y."/>
            <person name="Xu W."/>
            <person name="Pan J."/>
            <person name="Luo Z.H."/>
            <person name="Li M."/>
        </authorList>
    </citation>
    <scope>NUCLEOTIDE SEQUENCE [LARGE SCALE GENOMIC DNA]</scope>
    <source>
        <strain evidence="8">HyVt-185</strain>
        <strain evidence="9">HyVt-386</strain>
    </source>
</reference>
<evidence type="ECO:0000256" key="6">
    <source>
        <dbReference type="ARBA" id="ARBA00023014"/>
    </source>
</evidence>
<dbReference type="EMBL" id="LYOR01000011">
    <property type="protein sequence ID" value="OFV65515.1"/>
    <property type="molecule type" value="Genomic_DNA"/>
</dbReference>
<protein>
    <submittedName>
        <fullName evidence="10">Fe-S oxidoreductase</fullName>
    </submittedName>
    <submittedName>
        <fullName evidence="8">Radical SAM protein</fullName>
    </submittedName>
</protein>
<dbReference type="PIRSF" id="PIRSF037420">
    <property type="entry name" value="PQQ_syn_pqqE"/>
    <property type="match status" value="1"/>
</dbReference>
<sequence>MNINWNVTAACNLRCTHCYYTSHTREEELSLEEALDLLESIRSYYGKGTNVTLGGGEPLMREDIIEIIRYGSECGLNMMMGTNGTLITDDLARELKNAGLKEVIIPIEGNEKVHDAIRGEGTFRRGITGAKSCKKAGISLVIDPCLMKENVGDLPEILDLCEKIGARQCRVFHFVEMGRGGVNRRGSSLGLTEYAKSLHDLYREQVKRPGLEICTTQACQYWVVLAQAAERGGYLPDFFHTEAPGCRAGIALLSIKANGDVVPCPLLPVRIGNVREMSLDEVMRSEIIEHLRRRDVKGRCAICIHRDICGGCRVRAYLASGDYLAEDPLCGEVFMR</sequence>
<dbReference type="NCBIfam" id="TIGR04085">
    <property type="entry name" value="rSAM_more_4Fe4S"/>
    <property type="match status" value="1"/>
</dbReference>
<keyword evidence="3" id="KW-0949">S-adenosyl-L-methionine</keyword>
<dbReference type="Proteomes" id="UP000885863">
    <property type="component" value="Unassembled WGS sequence"/>
</dbReference>
<dbReference type="GO" id="GO:0046872">
    <property type="term" value="F:metal ion binding"/>
    <property type="evidence" value="ECO:0007669"/>
    <property type="project" value="UniProtKB-KW"/>
</dbReference>
<dbReference type="SMART" id="SM00729">
    <property type="entry name" value="Elp3"/>
    <property type="match status" value="1"/>
</dbReference>
<dbReference type="GO" id="GO:0003824">
    <property type="term" value="F:catalytic activity"/>
    <property type="evidence" value="ECO:0007669"/>
    <property type="project" value="InterPro"/>
</dbReference>
<keyword evidence="2" id="KW-0004">4Fe-4S</keyword>
<comment type="caution">
    <text evidence="10">The sequence shown here is derived from an EMBL/GenBank/DDBJ whole genome shotgun (WGS) entry which is preliminary data.</text>
</comment>
<evidence type="ECO:0000259" key="7">
    <source>
        <dbReference type="PROSITE" id="PS51918"/>
    </source>
</evidence>
<reference evidence="10 11" key="1">
    <citation type="submission" date="2016-05" db="EMBL/GenBank/DDBJ databases">
        <title>Microbial consortia oxidize butane by reversing methanogenesis.</title>
        <authorList>
            <person name="Laso-Perez R."/>
            <person name="Richter M."/>
            <person name="Wegener G."/>
            <person name="Musat F."/>
        </authorList>
    </citation>
    <scope>NUCLEOTIDE SEQUENCE [LARGE SCALE GENOMIC DNA]</scope>
    <source>
        <strain evidence="10">BOX1</strain>
    </source>
</reference>
<dbReference type="Pfam" id="PF04055">
    <property type="entry name" value="Radical_SAM"/>
    <property type="match status" value="1"/>
</dbReference>
<dbReference type="SFLD" id="SFLDG01386">
    <property type="entry name" value="main_SPASM_domain-containing"/>
    <property type="match status" value="1"/>
</dbReference>
<dbReference type="InterPro" id="IPR058240">
    <property type="entry name" value="rSAM_sf"/>
</dbReference>
<dbReference type="AlphaFoldDB" id="A0A1F2P2V6"/>
<dbReference type="EMBL" id="DQZR01000054">
    <property type="protein sequence ID" value="HDM35900.1"/>
    <property type="molecule type" value="Genomic_DNA"/>
</dbReference>
<dbReference type="SUPFAM" id="SSF102114">
    <property type="entry name" value="Radical SAM enzymes"/>
    <property type="match status" value="1"/>
</dbReference>
<organism evidence="10 11">
    <name type="scientific">Candidatus Syntropharchaeum butanivorans</name>
    <dbReference type="NCBI Taxonomy" id="1839936"/>
    <lineage>
        <taxon>Archaea</taxon>
        <taxon>Methanobacteriati</taxon>
        <taxon>Methanobacteriota</taxon>
        <taxon>Stenosarchaea group</taxon>
        <taxon>Methanomicrobia</taxon>
        <taxon>Methanosarcinales</taxon>
        <taxon>ANME-2 cluster</taxon>
        <taxon>Candidatus Syntropharchaeum</taxon>
    </lineage>
</organism>
<keyword evidence="11" id="KW-1185">Reference proteome</keyword>
<dbReference type="STRING" id="1839936.SBU_001545"/>
<evidence type="ECO:0000256" key="3">
    <source>
        <dbReference type="ARBA" id="ARBA00022691"/>
    </source>
</evidence>
<dbReference type="InterPro" id="IPR013785">
    <property type="entry name" value="Aldolase_TIM"/>
</dbReference>
<evidence type="ECO:0000256" key="2">
    <source>
        <dbReference type="ARBA" id="ARBA00022485"/>
    </source>
</evidence>
<dbReference type="PROSITE" id="PS51918">
    <property type="entry name" value="RADICAL_SAM"/>
    <property type="match status" value="1"/>
</dbReference>
<keyword evidence="6" id="KW-0411">Iron-sulfur</keyword>
<comment type="cofactor">
    <cofactor evidence="1">
        <name>[4Fe-4S] cluster</name>
        <dbReference type="ChEBI" id="CHEBI:49883"/>
    </cofactor>
</comment>
<keyword evidence="4" id="KW-0479">Metal-binding</keyword>
<dbReference type="InterPro" id="IPR006638">
    <property type="entry name" value="Elp3/MiaA/NifB-like_rSAM"/>
</dbReference>
<dbReference type="Proteomes" id="UP000185779">
    <property type="component" value="Unassembled WGS sequence"/>
</dbReference>
<proteinExistence type="predicted"/>
<evidence type="ECO:0000313" key="9">
    <source>
        <dbReference type="EMBL" id="HEC57474.1"/>
    </source>
</evidence>
<dbReference type="Gene3D" id="3.20.20.70">
    <property type="entry name" value="Aldolase class I"/>
    <property type="match status" value="1"/>
</dbReference>
<feature type="domain" description="Radical SAM core" evidence="7">
    <location>
        <begin position="1"/>
        <end position="224"/>
    </location>
</feature>
<evidence type="ECO:0000256" key="1">
    <source>
        <dbReference type="ARBA" id="ARBA00001966"/>
    </source>
</evidence>
<gene>
    <name evidence="8" type="ORF">ENG09_01410</name>
    <name evidence="9" type="ORF">ENI32_06295</name>
    <name evidence="10" type="ORF">SBU_001545</name>
</gene>
<dbReference type="InterPro" id="IPR017200">
    <property type="entry name" value="PqqE-like"/>
</dbReference>
<evidence type="ECO:0000313" key="11">
    <source>
        <dbReference type="Proteomes" id="UP000185779"/>
    </source>
</evidence>
<dbReference type="SFLD" id="SFLDG01067">
    <property type="entry name" value="SPASM/twitch_domain_containing"/>
    <property type="match status" value="1"/>
</dbReference>
<dbReference type="Pfam" id="PF13186">
    <property type="entry name" value="SPASM"/>
    <property type="match status" value="1"/>
</dbReference>
<dbReference type="EMBL" id="DRIE01000105">
    <property type="protein sequence ID" value="HEC57474.1"/>
    <property type="molecule type" value="Genomic_DNA"/>
</dbReference>
<name>A0A1F2P2V6_9EURY</name>
<dbReference type="CDD" id="cd01335">
    <property type="entry name" value="Radical_SAM"/>
    <property type="match status" value="1"/>
</dbReference>
<dbReference type="InterPro" id="IPR023885">
    <property type="entry name" value="4Fe4S-binding_SPASM_dom"/>
</dbReference>
<dbReference type="SFLD" id="SFLDS00029">
    <property type="entry name" value="Radical_SAM"/>
    <property type="match status" value="1"/>
</dbReference>
<keyword evidence="5" id="KW-0408">Iron</keyword>
<dbReference type="PANTHER" id="PTHR11228">
    <property type="entry name" value="RADICAL SAM DOMAIN PROTEIN"/>
    <property type="match status" value="1"/>
</dbReference>
<dbReference type="GO" id="GO:0051539">
    <property type="term" value="F:4 iron, 4 sulfur cluster binding"/>
    <property type="evidence" value="ECO:0007669"/>
    <property type="project" value="UniProtKB-KW"/>
</dbReference>
<evidence type="ECO:0000256" key="5">
    <source>
        <dbReference type="ARBA" id="ARBA00023004"/>
    </source>
</evidence>
<dbReference type="Proteomes" id="UP000885936">
    <property type="component" value="Unassembled WGS sequence"/>
</dbReference>
<dbReference type="InterPro" id="IPR050377">
    <property type="entry name" value="Radical_SAM_PqqE_MftC-like"/>
</dbReference>
<accession>A0A1F2P2V6</accession>
<evidence type="ECO:0000313" key="10">
    <source>
        <dbReference type="EMBL" id="OFV65515.1"/>
    </source>
</evidence>
<dbReference type="InterPro" id="IPR007197">
    <property type="entry name" value="rSAM"/>
</dbReference>
<evidence type="ECO:0000313" key="8">
    <source>
        <dbReference type="EMBL" id="HDM35900.1"/>
    </source>
</evidence>
<evidence type="ECO:0000256" key="4">
    <source>
        <dbReference type="ARBA" id="ARBA00022723"/>
    </source>
</evidence>